<keyword evidence="9" id="KW-1185">Reference proteome</keyword>
<dbReference type="InterPro" id="IPR020550">
    <property type="entry name" value="Inositol_monophosphatase_CS"/>
</dbReference>
<evidence type="ECO:0000313" key="8">
    <source>
        <dbReference type="EMBL" id="MBD8022415.1"/>
    </source>
</evidence>
<evidence type="ECO:0000313" key="9">
    <source>
        <dbReference type="Proteomes" id="UP000602532"/>
    </source>
</evidence>
<comment type="similarity">
    <text evidence="3 7">Belongs to the inositol monophosphatase superfamily.</text>
</comment>
<keyword evidence="5 7" id="KW-0378">Hydrolase</keyword>
<evidence type="ECO:0000256" key="3">
    <source>
        <dbReference type="ARBA" id="ARBA00009759"/>
    </source>
</evidence>
<dbReference type="RefSeq" id="WP_191763839.1">
    <property type="nucleotide sequence ID" value="NZ_JACSPM010000001.1"/>
</dbReference>
<evidence type="ECO:0000256" key="4">
    <source>
        <dbReference type="ARBA" id="ARBA00022723"/>
    </source>
</evidence>
<organism evidence="8 9">
    <name type="scientific">Microbacterium gallinarum</name>
    <dbReference type="NCBI Taxonomy" id="2762209"/>
    <lineage>
        <taxon>Bacteria</taxon>
        <taxon>Bacillati</taxon>
        <taxon>Actinomycetota</taxon>
        <taxon>Actinomycetes</taxon>
        <taxon>Micrococcales</taxon>
        <taxon>Microbacteriaceae</taxon>
        <taxon>Microbacterium</taxon>
    </lineage>
</organism>
<evidence type="ECO:0000256" key="5">
    <source>
        <dbReference type="ARBA" id="ARBA00022801"/>
    </source>
</evidence>
<dbReference type="Gene3D" id="3.30.540.10">
    <property type="entry name" value="Fructose-1,6-Bisphosphatase, subunit A, domain 1"/>
    <property type="match status" value="1"/>
</dbReference>
<evidence type="ECO:0000256" key="1">
    <source>
        <dbReference type="ARBA" id="ARBA00001033"/>
    </source>
</evidence>
<reference evidence="8 9" key="1">
    <citation type="submission" date="2020-08" db="EMBL/GenBank/DDBJ databases">
        <title>A Genomic Blueprint of the Chicken Gut Microbiome.</title>
        <authorList>
            <person name="Gilroy R."/>
            <person name="Ravi A."/>
            <person name="Getino M."/>
            <person name="Pursley I."/>
            <person name="Horton D.L."/>
            <person name="Alikhan N.-F."/>
            <person name="Baker D."/>
            <person name="Gharbi K."/>
            <person name="Hall N."/>
            <person name="Watson M."/>
            <person name="Adriaenssens E.M."/>
            <person name="Foster-Nyarko E."/>
            <person name="Jarju S."/>
            <person name="Secka A."/>
            <person name="Antonio M."/>
            <person name="Oren A."/>
            <person name="Chaudhuri R."/>
            <person name="La Ragione R.M."/>
            <person name="Hildebrand F."/>
            <person name="Pallen M.J."/>
        </authorList>
    </citation>
    <scope>NUCLEOTIDE SEQUENCE [LARGE SCALE GENOMIC DNA]</scope>
    <source>
        <strain evidence="8 9">Sa1CUA4</strain>
    </source>
</reference>
<evidence type="ECO:0000256" key="7">
    <source>
        <dbReference type="RuleBase" id="RU364068"/>
    </source>
</evidence>
<dbReference type="PANTHER" id="PTHR20854">
    <property type="entry name" value="INOSITOL MONOPHOSPHATASE"/>
    <property type="match status" value="1"/>
</dbReference>
<protein>
    <recommendedName>
        <fullName evidence="7">Inositol-1-monophosphatase</fullName>
        <ecNumber evidence="7">3.1.3.25</ecNumber>
    </recommendedName>
</protein>
<dbReference type="Pfam" id="PF00459">
    <property type="entry name" value="Inositol_P"/>
    <property type="match status" value="1"/>
</dbReference>
<dbReference type="PRINTS" id="PR00377">
    <property type="entry name" value="IMPHPHTASES"/>
</dbReference>
<comment type="catalytic activity">
    <reaction evidence="1 7">
        <text>a myo-inositol phosphate + H2O = myo-inositol + phosphate</text>
        <dbReference type="Rhea" id="RHEA:24056"/>
        <dbReference type="ChEBI" id="CHEBI:15377"/>
        <dbReference type="ChEBI" id="CHEBI:17268"/>
        <dbReference type="ChEBI" id="CHEBI:43474"/>
        <dbReference type="ChEBI" id="CHEBI:84139"/>
        <dbReference type="EC" id="3.1.3.25"/>
    </reaction>
</comment>
<dbReference type="InterPro" id="IPR020583">
    <property type="entry name" value="Inositol_monoP_metal-BS"/>
</dbReference>
<dbReference type="PROSITE" id="PS00630">
    <property type="entry name" value="IMP_2"/>
    <property type="match status" value="1"/>
</dbReference>
<dbReference type="InterPro" id="IPR000760">
    <property type="entry name" value="Inositol_monophosphatase-like"/>
</dbReference>
<keyword evidence="6 7" id="KW-0460">Magnesium</keyword>
<keyword evidence="4 7" id="KW-0479">Metal-binding</keyword>
<dbReference type="SUPFAM" id="SSF56655">
    <property type="entry name" value="Carbohydrate phosphatase"/>
    <property type="match status" value="1"/>
</dbReference>
<dbReference type="Gene3D" id="3.40.190.80">
    <property type="match status" value="1"/>
</dbReference>
<dbReference type="InterPro" id="IPR033942">
    <property type="entry name" value="IMPase"/>
</dbReference>
<dbReference type="Proteomes" id="UP000602532">
    <property type="component" value="Unassembled WGS sequence"/>
</dbReference>
<dbReference type="CDD" id="cd01639">
    <property type="entry name" value="IMPase"/>
    <property type="match status" value="1"/>
</dbReference>
<proteinExistence type="inferred from homology"/>
<comment type="caution">
    <text evidence="8">The sequence shown here is derived from an EMBL/GenBank/DDBJ whole genome shotgun (WGS) entry which is preliminary data.</text>
</comment>
<evidence type="ECO:0000256" key="6">
    <source>
        <dbReference type="ARBA" id="ARBA00022842"/>
    </source>
</evidence>
<dbReference type="EMBL" id="JACSPM010000001">
    <property type="protein sequence ID" value="MBD8022415.1"/>
    <property type="molecule type" value="Genomic_DNA"/>
</dbReference>
<dbReference type="PROSITE" id="PS00629">
    <property type="entry name" value="IMP_1"/>
    <property type="match status" value="1"/>
</dbReference>
<sequence length="268" mass="28220">MTLAKELESLAVDIAREAGELARVRRTEGVAIAATKTALADIVTEADREVERLIRARLADARTDDGFLGEETGAERGQSDVTWVVDPIDGTVNYAYGIPAYGVSIAAVIGEPTPGEWETVAGAVYAPASGEMFRAARGEGAWLGDQPLTVNADVSAAGALLATGFGYDPTTHAGDLARVGRVMPMARDIRRGGAASLDFAWVASGRLDGYFERGLAPWDHAAGSLLVTEAGGSFAFVRDDSERSRHLIVAATPVIFERLVDAALADET</sequence>
<dbReference type="EC" id="3.1.3.25" evidence="7"/>
<gene>
    <name evidence="8" type="ORF">H9622_02280</name>
</gene>
<accession>A0ABR8WZA0</accession>
<name>A0ABR8WZA0_9MICO</name>
<dbReference type="PANTHER" id="PTHR20854:SF4">
    <property type="entry name" value="INOSITOL-1-MONOPHOSPHATASE-RELATED"/>
    <property type="match status" value="1"/>
</dbReference>
<evidence type="ECO:0000256" key="2">
    <source>
        <dbReference type="ARBA" id="ARBA00001946"/>
    </source>
</evidence>
<comment type="cofactor">
    <cofactor evidence="2 7">
        <name>Mg(2+)</name>
        <dbReference type="ChEBI" id="CHEBI:18420"/>
    </cofactor>
</comment>